<dbReference type="InterPro" id="IPR035906">
    <property type="entry name" value="MetI-like_sf"/>
</dbReference>
<gene>
    <name evidence="9" type="ORF">DFR56_109147</name>
</gene>
<evidence type="ECO:0000256" key="5">
    <source>
        <dbReference type="ARBA" id="ARBA00022989"/>
    </source>
</evidence>
<feature type="domain" description="ABC transmembrane type-1" evidence="8">
    <location>
        <begin position="95"/>
        <end position="304"/>
    </location>
</feature>
<organism evidence="9 10">
    <name type="scientific">Pseudogracilibacillus auburnensis</name>
    <dbReference type="NCBI Taxonomy" id="1494959"/>
    <lineage>
        <taxon>Bacteria</taxon>
        <taxon>Bacillati</taxon>
        <taxon>Bacillota</taxon>
        <taxon>Bacilli</taxon>
        <taxon>Bacillales</taxon>
        <taxon>Bacillaceae</taxon>
        <taxon>Pseudogracilibacillus</taxon>
    </lineage>
</organism>
<dbReference type="GO" id="GO:0005886">
    <property type="term" value="C:plasma membrane"/>
    <property type="evidence" value="ECO:0007669"/>
    <property type="project" value="UniProtKB-SubCell"/>
</dbReference>
<dbReference type="OrthoDB" id="9773683at2"/>
<keyword evidence="2 7" id="KW-0813">Transport</keyword>
<feature type="transmembrane region" description="Helical" evidence="7">
    <location>
        <begin position="134"/>
        <end position="161"/>
    </location>
</feature>
<dbReference type="InterPro" id="IPR045621">
    <property type="entry name" value="BPD_transp_1_N"/>
</dbReference>
<keyword evidence="5 7" id="KW-1133">Transmembrane helix</keyword>
<evidence type="ECO:0000259" key="8">
    <source>
        <dbReference type="PROSITE" id="PS50928"/>
    </source>
</evidence>
<dbReference type="Gene3D" id="1.10.3720.10">
    <property type="entry name" value="MetI-like"/>
    <property type="match status" value="1"/>
</dbReference>
<evidence type="ECO:0000256" key="6">
    <source>
        <dbReference type="ARBA" id="ARBA00023136"/>
    </source>
</evidence>
<feature type="transmembrane region" description="Helical" evidence="7">
    <location>
        <begin position="12"/>
        <end position="30"/>
    </location>
</feature>
<feature type="transmembrane region" description="Helical" evidence="7">
    <location>
        <begin position="237"/>
        <end position="261"/>
    </location>
</feature>
<sequence length="314" mass="35113">MYIFIIRRILSIIPVLFGITVFIFLIMHVIPGDITSILLGTEATPELKEQLKEKLGLNLPLYQQYWNWLLGVLVGDFGESLRTGAPILPEILNRFTLTFELTIFASIIAWVIAIPLGIIAGIHRNTKTDIGLRIVSLMGVSVPNFALATLLILVLSLQFNYFTPVDYVGFFENPLKNMERLFLPALVLGTAMAGSIMRMTRSSILEVLRQDFVRTARAKGIKERAVIFRHAFRNAMIPILTVIGMQIGFLLGGTVIVEQIFSLPGLGQYVLTGITQRDIPVVQGSILFIAVMFVTINLIVDLLYGYLNPRISYK</sequence>
<dbReference type="InterPro" id="IPR000515">
    <property type="entry name" value="MetI-like"/>
</dbReference>
<keyword evidence="10" id="KW-1185">Reference proteome</keyword>
<feature type="transmembrane region" description="Helical" evidence="7">
    <location>
        <begin position="181"/>
        <end position="200"/>
    </location>
</feature>
<dbReference type="PANTHER" id="PTHR43163">
    <property type="entry name" value="DIPEPTIDE TRANSPORT SYSTEM PERMEASE PROTEIN DPPB-RELATED"/>
    <property type="match status" value="1"/>
</dbReference>
<evidence type="ECO:0000313" key="9">
    <source>
        <dbReference type="EMBL" id="PXW85984.1"/>
    </source>
</evidence>
<proteinExistence type="inferred from homology"/>
<dbReference type="SUPFAM" id="SSF161098">
    <property type="entry name" value="MetI-like"/>
    <property type="match status" value="1"/>
</dbReference>
<reference evidence="9 10" key="1">
    <citation type="submission" date="2018-05" db="EMBL/GenBank/DDBJ databases">
        <title>Genomic Encyclopedia of Type Strains, Phase IV (KMG-IV): sequencing the most valuable type-strain genomes for metagenomic binning, comparative biology and taxonomic classification.</title>
        <authorList>
            <person name="Goeker M."/>
        </authorList>
    </citation>
    <scope>NUCLEOTIDE SEQUENCE [LARGE SCALE GENOMIC DNA]</scope>
    <source>
        <strain evidence="9 10">DSM 28556</strain>
    </source>
</reference>
<keyword evidence="6 7" id="KW-0472">Membrane</keyword>
<evidence type="ECO:0000256" key="4">
    <source>
        <dbReference type="ARBA" id="ARBA00022692"/>
    </source>
</evidence>
<dbReference type="Pfam" id="PF00528">
    <property type="entry name" value="BPD_transp_1"/>
    <property type="match status" value="1"/>
</dbReference>
<dbReference type="RefSeq" id="WP_110395934.1">
    <property type="nucleotide sequence ID" value="NZ_JADIJL010000002.1"/>
</dbReference>
<dbReference type="EMBL" id="QJJQ01000009">
    <property type="protein sequence ID" value="PXW85984.1"/>
    <property type="molecule type" value="Genomic_DNA"/>
</dbReference>
<evidence type="ECO:0000256" key="7">
    <source>
        <dbReference type="RuleBase" id="RU363032"/>
    </source>
</evidence>
<comment type="caution">
    <text evidence="9">The sequence shown here is derived from an EMBL/GenBank/DDBJ whole genome shotgun (WGS) entry which is preliminary data.</text>
</comment>
<dbReference type="GO" id="GO:0071916">
    <property type="term" value="F:dipeptide transmembrane transporter activity"/>
    <property type="evidence" value="ECO:0007669"/>
    <property type="project" value="TreeGrafter"/>
</dbReference>
<evidence type="ECO:0000256" key="1">
    <source>
        <dbReference type="ARBA" id="ARBA00004651"/>
    </source>
</evidence>
<evidence type="ECO:0000256" key="2">
    <source>
        <dbReference type="ARBA" id="ARBA00022448"/>
    </source>
</evidence>
<keyword evidence="3" id="KW-1003">Cell membrane</keyword>
<dbReference type="CDD" id="cd06261">
    <property type="entry name" value="TM_PBP2"/>
    <property type="match status" value="1"/>
</dbReference>
<feature type="transmembrane region" description="Helical" evidence="7">
    <location>
        <begin position="101"/>
        <end position="122"/>
    </location>
</feature>
<keyword evidence="4 7" id="KW-0812">Transmembrane</keyword>
<comment type="subcellular location">
    <subcellularLocation>
        <location evidence="1 7">Cell membrane</location>
        <topology evidence="1 7">Multi-pass membrane protein</topology>
    </subcellularLocation>
</comment>
<accession>A0A2V3VYI9</accession>
<dbReference type="Proteomes" id="UP000247978">
    <property type="component" value="Unassembled WGS sequence"/>
</dbReference>
<comment type="similarity">
    <text evidence="7">Belongs to the binding-protein-dependent transport system permease family.</text>
</comment>
<dbReference type="AlphaFoldDB" id="A0A2V3VYI9"/>
<dbReference type="PANTHER" id="PTHR43163:SF6">
    <property type="entry name" value="DIPEPTIDE TRANSPORT SYSTEM PERMEASE PROTEIN DPPB-RELATED"/>
    <property type="match status" value="1"/>
</dbReference>
<protein>
    <submittedName>
        <fullName evidence="9">Peptide/nickel transport system permease protein</fullName>
    </submittedName>
</protein>
<evidence type="ECO:0000313" key="10">
    <source>
        <dbReference type="Proteomes" id="UP000247978"/>
    </source>
</evidence>
<name>A0A2V3VYI9_9BACI</name>
<feature type="transmembrane region" description="Helical" evidence="7">
    <location>
        <begin position="281"/>
        <end position="307"/>
    </location>
</feature>
<dbReference type="PROSITE" id="PS50928">
    <property type="entry name" value="ABC_TM1"/>
    <property type="match status" value="1"/>
</dbReference>
<dbReference type="Pfam" id="PF19300">
    <property type="entry name" value="BPD_transp_1_N"/>
    <property type="match status" value="1"/>
</dbReference>
<evidence type="ECO:0000256" key="3">
    <source>
        <dbReference type="ARBA" id="ARBA00022475"/>
    </source>
</evidence>